<dbReference type="RefSeq" id="WP_127761917.1">
    <property type="nucleotide sequence ID" value="NZ_CP026095.1"/>
</dbReference>
<name>A0A3T0KXJ9_9BACI</name>
<evidence type="ECO:0000313" key="2">
    <source>
        <dbReference type="Proteomes" id="UP000283095"/>
    </source>
</evidence>
<accession>A0A3T0KXJ9</accession>
<dbReference type="InterPro" id="IPR018708">
    <property type="entry name" value="DUF2225"/>
</dbReference>
<dbReference type="AlphaFoldDB" id="A0A3T0KXJ9"/>
<protein>
    <submittedName>
        <fullName evidence="1">Uncharacterized protein</fullName>
    </submittedName>
</protein>
<dbReference type="EMBL" id="CP026095">
    <property type="protein sequence ID" value="AZV45056.1"/>
    <property type="molecule type" value="Genomic_DNA"/>
</dbReference>
<organism evidence="1 2">
    <name type="scientific">Peribacillus asahii</name>
    <dbReference type="NCBI Taxonomy" id="228899"/>
    <lineage>
        <taxon>Bacteria</taxon>
        <taxon>Bacillati</taxon>
        <taxon>Bacillota</taxon>
        <taxon>Bacilli</taxon>
        <taxon>Bacillales</taxon>
        <taxon>Bacillaceae</taxon>
        <taxon>Peribacillus</taxon>
    </lineage>
</organism>
<gene>
    <name evidence="1" type="ORF">BAOM_4476</name>
</gene>
<sequence length="229" mass="26520">MGELPPLFDKSIECLLCKQSATTKKIRSRFIKVSEYDTDFCPKYAEGTTNGLFYNIHVCPKCGFAFSKEFSKYFAPATKEEILEKICSHWVPHSFSGERTINDAIQTYKLACYSAILKKEKHITIAGLYLRTAWLYRLKQNEEQEHRFMRLARHEYEESFSIGDYNGTQVSEVRILYLAGELSRRIGELQAATKYFSMVLEKRKSAVETSIIQMARDRWADIKGELPAH</sequence>
<proteinExistence type="predicted"/>
<dbReference type="Proteomes" id="UP000283095">
    <property type="component" value="Chromosome"/>
</dbReference>
<dbReference type="KEGG" id="pasa:BAOM_4476"/>
<dbReference type="OrthoDB" id="9780343at2"/>
<evidence type="ECO:0000313" key="1">
    <source>
        <dbReference type="EMBL" id="AZV45056.1"/>
    </source>
</evidence>
<dbReference type="Pfam" id="PF09986">
    <property type="entry name" value="DUF2225"/>
    <property type="match status" value="1"/>
</dbReference>
<reference evidence="1 2" key="1">
    <citation type="submission" date="2018-01" db="EMBL/GenBank/DDBJ databases">
        <title>Bacillus asahii Genome sequencing and assembly.</title>
        <authorList>
            <person name="Jiang H."/>
            <person name="Feng Y."/>
            <person name="Zhao F."/>
            <person name="Lin X."/>
        </authorList>
    </citation>
    <scope>NUCLEOTIDE SEQUENCE [LARGE SCALE GENOMIC DNA]</scope>
    <source>
        <strain evidence="1 2">OM18</strain>
    </source>
</reference>